<evidence type="ECO:0000256" key="8">
    <source>
        <dbReference type="ARBA" id="ARBA00023136"/>
    </source>
</evidence>
<dbReference type="InterPro" id="IPR013525">
    <property type="entry name" value="ABC2_TM"/>
</dbReference>
<dbReference type="RefSeq" id="WP_058641139.1">
    <property type="nucleotide sequence ID" value="NZ_LDSL01000040.1"/>
</dbReference>
<gene>
    <name evidence="11" type="ORF">NS331_06225</name>
</gene>
<evidence type="ECO:0000256" key="2">
    <source>
        <dbReference type="ARBA" id="ARBA00007783"/>
    </source>
</evidence>
<evidence type="ECO:0000256" key="3">
    <source>
        <dbReference type="ARBA" id="ARBA00022448"/>
    </source>
</evidence>
<dbReference type="GO" id="GO:0140359">
    <property type="term" value="F:ABC-type transporter activity"/>
    <property type="evidence" value="ECO:0007669"/>
    <property type="project" value="InterPro"/>
</dbReference>
<comment type="caution">
    <text evidence="11">The sequence shown here is derived from an EMBL/GenBank/DDBJ whole genome shotgun (WGS) entry which is preliminary data.</text>
</comment>
<dbReference type="GO" id="GO:0015774">
    <property type="term" value="P:polysaccharide transport"/>
    <property type="evidence" value="ECO:0007669"/>
    <property type="project" value="UniProtKB-KW"/>
</dbReference>
<dbReference type="Pfam" id="PF01061">
    <property type="entry name" value="ABC2_membrane"/>
    <property type="match status" value="1"/>
</dbReference>
<sequence>MTTTVHSNLHRSAWRDWWEGTRRIDIWWTLAWFDIVLRYRRSTLGPLWLTLSMGAMIGGMGPLYASLFGTELSKFFPHLALGIIFWTFFSVTVIDSGDAFVNAQNYLKQGYFPVSMFVWRTQARSVIQFAHHIILFVPVALWTGISLSWPALMVIPAFALLIVNAHCFGIALGILCTRFRDIAQIIASVMQMLMFLTPVFWLPENLPDRAKYMLWNPLAQMLELLRTPLMGGVAHWHNWVGMGIWTVINITLACVLFARYRRRIVFWL</sequence>
<evidence type="ECO:0000256" key="6">
    <source>
        <dbReference type="ARBA" id="ARBA00022989"/>
    </source>
</evidence>
<keyword evidence="7" id="KW-0762">Sugar transport</keyword>
<evidence type="ECO:0000256" key="1">
    <source>
        <dbReference type="ARBA" id="ARBA00004651"/>
    </source>
</evidence>
<dbReference type="PANTHER" id="PTHR30413:SF10">
    <property type="entry name" value="CAPSULE POLYSACCHARIDE EXPORT INNER-MEMBRANE PROTEIN CTRC"/>
    <property type="match status" value="1"/>
</dbReference>
<dbReference type="GO" id="GO:0015920">
    <property type="term" value="P:lipopolysaccharide transport"/>
    <property type="evidence" value="ECO:0007669"/>
    <property type="project" value="TreeGrafter"/>
</dbReference>
<dbReference type="GO" id="GO:0005886">
    <property type="term" value="C:plasma membrane"/>
    <property type="evidence" value="ECO:0007669"/>
    <property type="project" value="UniProtKB-SubCell"/>
</dbReference>
<evidence type="ECO:0000313" key="11">
    <source>
        <dbReference type="EMBL" id="KTT24560.1"/>
    </source>
</evidence>
<evidence type="ECO:0000256" key="9">
    <source>
        <dbReference type="SAM" id="Phobius"/>
    </source>
</evidence>
<feature type="transmembrane region" description="Helical" evidence="9">
    <location>
        <begin position="151"/>
        <end position="175"/>
    </location>
</feature>
<evidence type="ECO:0000256" key="5">
    <source>
        <dbReference type="ARBA" id="ARBA00022692"/>
    </source>
</evidence>
<keyword evidence="8 9" id="KW-0472">Membrane</keyword>
<keyword evidence="4" id="KW-1003">Cell membrane</keyword>
<evidence type="ECO:0000256" key="4">
    <source>
        <dbReference type="ARBA" id="ARBA00022475"/>
    </source>
</evidence>
<dbReference type="PANTHER" id="PTHR30413">
    <property type="entry name" value="INNER MEMBRANE TRANSPORT PERMEASE"/>
    <property type="match status" value="1"/>
</dbReference>
<dbReference type="Proteomes" id="UP000072741">
    <property type="component" value="Unassembled WGS sequence"/>
</dbReference>
<dbReference type="PATRIC" id="fig|433924.3.peg.3184"/>
<organism evidence="11 12">
    <name type="scientific">Pseudacidovorax intermedius</name>
    <dbReference type="NCBI Taxonomy" id="433924"/>
    <lineage>
        <taxon>Bacteria</taxon>
        <taxon>Pseudomonadati</taxon>
        <taxon>Pseudomonadota</taxon>
        <taxon>Betaproteobacteria</taxon>
        <taxon>Burkholderiales</taxon>
        <taxon>Comamonadaceae</taxon>
        <taxon>Pseudacidovorax</taxon>
    </lineage>
</organism>
<protein>
    <submittedName>
        <fullName evidence="11">ABC transporter</fullName>
    </submittedName>
</protein>
<accession>A0A147H3P7</accession>
<keyword evidence="12" id="KW-1185">Reference proteome</keyword>
<evidence type="ECO:0000313" key="12">
    <source>
        <dbReference type="Proteomes" id="UP000072741"/>
    </source>
</evidence>
<comment type="subcellular location">
    <subcellularLocation>
        <location evidence="1">Cell membrane</location>
        <topology evidence="1">Multi-pass membrane protein</topology>
    </subcellularLocation>
</comment>
<keyword evidence="6 9" id="KW-1133">Transmembrane helix</keyword>
<evidence type="ECO:0000259" key="10">
    <source>
        <dbReference type="Pfam" id="PF01061"/>
    </source>
</evidence>
<feature type="transmembrane region" description="Helical" evidence="9">
    <location>
        <begin position="236"/>
        <end position="258"/>
    </location>
</feature>
<dbReference type="OrthoDB" id="9796017at2"/>
<evidence type="ECO:0000256" key="7">
    <source>
        <dbReference type="ARBA" id="ARBA00023047"/>
    </source>
</evidence>
<name>A0A147H3P7_9BURK</name>
<dbReference type="EMBL" id="LDSL01000040">
    <property type="protein sequence ID" value="KTT24560.1"/>
    <property type="molecule type" value="Genomic_DNA"/>
</dbReference>
<reference evidence="11 12" key="1">
    <citation type="journal article" date="2016" name="Front. Microbiol.">
        <title>Genomic Resource of Rice Seed Associated Bacteria.</title>
        <authorList>
            <person name="Midha S."/>
            <person name="Bansal K."/>
            <person name="Sharma S."/>
            <person name="Kumar N."/>
            <person name="Patil P.P."/>
            <person name="Chaudhry V."/>
            <person name="Patil P.B."/>
        </authorList>
    </citation>
    <scope>NUCLEOTIDE SEQUENCE [LARGE SCALE GENOMIC DNA]</scope>
    <source>
        <strain evidence="11 12">NS331</strain>
    </source>
</reference>
<keyword evidence="7" id="KW-0625">Polysaccharide transport</keyword>
<keyword evidence="5 9" id="KW-0812">Transmembrane</keyword>
<proteinExistence type="inferred from homology"/>
<feature type="transmembrane region" description="Helical" evidence="9">
    <location>
        <begin position="47"/>
        <end position="69"/>
    </location>
</feature>
<feature type="domain" description="ABC-2 type transporter transmembrane" evidence="10">
    <location>
        <begin position="27"/>
        <end position="227"/>
    </location>
</feature>
<feature type="transmembrane region" description="Helical" evidence="9">
    <location>
        <begin position="75"/>
        <end position="94"/>
    </location>
</feature>
<comment type="similarity">
    <text evidence="2">Belongs to the ABC-2 integral membrane protein family.</text>
</comment>
<keyword evidence="3" id="KW-0813">Transport</keyword>
<feature type="transmembrane region" description="Helical" evidence="9">
    <location>
        <begin position="126"/>
        <end position="145"/>
    </location>
</feature>
<dbReference type="AlphaFoldDB" id="A0A147H3P7"/>
<feature type="transmembrane region" description="Helical" evidence="9">
    <location>
        <begin position="182"/>
        <end position="202"/>
    </location>
</feature>